<keyword evidence="3" id="KW-0687">Ribonucleoprotein</keyword>
<evidence type="ECO:0000256" key="3">
    <source>
        <dbReference type="ARBA" id="ARBA00023274"/>
    </source>
</evidence>
<evidence type="ECO:0000313" key="6">
    <source>
        <dbReference type="Proteomes" id="UP000272025"/>
    </source>
</evidence>
<comment type="similarity">
    <text evidence="1">Belongs to the bacterial ribosomal protein bS21 family.</text>
</comment>
<dbReference type="AlphaFoldDB" id="A0A3N2Q879"/>
<dbReference type="EMBL" id="ML119051">
    <property type="protein sequence ID" value="ROT42979.1"/>
    <property type="molecule type" value="Genomic_DNA"/>
</dbReference>
<dbReference type="OrthoDB" id="2501249at2759"/>
<dbReference type="PANTHER" id="PTHR41237:SF1">
    <property type="entry name" value="SMALL RIBOSOMAL SUBUNIT PROTEIN BS21M"/>
    <property type="match status" value="1"/>
</dbReference>
<protein>
    <recommendedName>
        <fullName evidence="7">Ribosomal protein S21</fullName>
    </recommendedName>
</protein>
<dbReference type="PANTHER" id="PTHR41237">
    <property type="entry name" value="37S RIBOSOMAL PROTEIN MRP21, MITOCHONDRIAL"/>
    <property type="match status" value="1"/>
</dbReference>
<dbReference type="GO" id="GO:0070124">
    <property type="term" value="P:mitochondrial translational initiation"/>
    <property type="evidence" value="ECO:0007669"/>
    <property type="project" value="TreeGrafter"/>
</dbReference>
<dbReference type="Proteomes" id="UP000272025">
    <property type="component" value="Unassembled WGS sequence"/>
</dbReference>
<keyword evidence="2" id="KW-0689">Ribosomal protein</keyword>
<evidence type="ECO:0000256" key="2">
    <source>
        <dbReference type="ARBA" id="ARBA00022980"/>
    </source>
</evidence>
<proteinExistence type="inferred from homology"/>
<reference evidence="5 6" key="1">
    <citation type="journal article" date="2018" name="Mol. Ecol.">
        <title>The obligate alkalophilic soda-lake fungus Sodiomyces alkalinus has shifted to a protein diet.</title>
        <authorList>
            <person name="Grum-Grzhimaylo A.A."/>
            <person name="Falkoski D.L."/>
            <person name="van den Heuvel J."/>
            <person name="Valero-Jimenez C.A."/>
            <person name="Min B."/>
            <person name="Choi I.G."/>
            <person name="Lipzen A."/>
            <person name="Daum C.G."/>
            <person name="Aanen D.K."/>
            <person name="Tsang A."/>
            <person name="Henrissat B."/>
            <person name="Bilanenko E.N."/>
            <person name="de Vries R.P."/>
            <person name="van Kan J.A.L."/>
            <person name="Grigoriev I.V."/>
            <person name="Debets A.J.M."/>
        </authorList>
    </citation>
    <scope>NUCLEOTIDE SEQUENCE [LARGE SCALE GENOMIC DNA]</scope>
    <source>
        <strain evidence="5 6">F11</strain>
    </source>
</reference>
<dbReference type="GeneID" id="39578825"/>
<dbReference type="GO" id="GO:0003735">
    <property type="term" value="F:structural constituent of ribosome"/>
    <property type="evidence" value="ECO:0007669"/>
    <property type="project" value="InterPro"/>
</dbReference>
<sequence length="202" mass="22760">MRTPFSPTSLPSSRFLTTTSPLLNPRDVLRPSSNHPKPTWASRTNPSPNASTPTSTLPTPPPPPPPLSGKTSGSNALEKAAATDHVYDATSDTFDLSKMIADESAAFMRTHYTDRPQTEMRLKPVLGRTVKVTNNMDMAGALKQLDRVCKANRLYRYTQMQRFHERPGLKRKRLKSERWRARFKVGFVAAVKRVQELKKQGW</sequence>
<evidence type="ECO:0000256" key="1">
    <source>
        <dbReference type="ARBA" id="ARBA00006640"/>
    </source>
</evidence>
<dbReference type="STRING" id="1314773.A0A3N2Q879"/>
<feature type="region of interest" description="Disordered" evidence="4">
    <location>
        <begin position="1"/>
        <end position="74"/>
    </location>
</feature>
<dbReference type="GO" id="GO:0005763">
    <property type="term" value="C:mitochondrial small ribosomal subunit"/>
    <property type="evidence" value="ECO:0007669"/>
    <property type="project" value="TreeGrafter"/>
</dbReference>
<dbReference type="InterPro" id="IPR001911">
    <property type="entry name" value="Ribosomal_bS21"/>
</dbReference>
<organism evidence="5 6">
    <name type="scientific">Sodiomyces alkalinus (strain CBS 110278 / VKM F-3762 / F11)</name>
    <name type="common">Alkaliphilic filamentous fungus</name>
    <dbReference type="NCBI Taxonomy" id="1314773"/>
    <lineage>
        <taxon>Eukaryota</taxon>
        <taxon>Fungi</taxon>
        <taxon>Dikarya</taxon>
        <taxon>Ascomycota</taxon>
        <taxon>Pezizomycotina</taxon>
        <taxon>Sordariomycetes</taxon>
        <taxon>Hypocreomycetidae</taxon>
        <taxon>Glomerellales</taxon>
        <taxon>Plectosphaerellaceae</taxon>
        <taxon>Sodiomyces</taxon>
    </lineage>
</organism>
<dbReference type="Pfam" id="PF01165">
    <property type="entry name" value="Ribosomal_S21"/>
    <property type="match status" value="1"/>
</dbReference>
<dbReference type="RefSeq" id="XP_028470785.1">
    <property type="nucleotide sequence ID" value="XM_028610347.1"/>
</dbReference>
<feature type="compositionally biased region" description="Polar residues" evidence="4">
    <location>
        <begin position="1"/>
        <end position="22"/>
    </location>
</feature>
<name>A0A3N2Q879_SODAK</name>
<evidence type="ECO:0008006" key="7">
    <source>
        <dbReference type="Google" id="ProtNLM"/>
    </source>
</evidence>
<evidence type="ECO:0000313" key="5">
    <source>
        <dbReference type="EMBL" id="ROT42979.1"/>
    </source>
</evidence>
<accession>A0A3N2Q879</accession>
<keyword evidence="6" id="KW-1185">Reference proteome</keyword>
<feature type="compositionally biased region" description="Pro residues" evidence="4">
    <location>
        <begin position="58"/>
        <end position="67"/>
    </location>
</feature>
<gene>
    <name evidence="5" type="ORF">SODALDRAFT_327141</name>
</gene>
<dbReference type="NCBIfam" id="TIGR00030">
    <property type="entry name" value="S21p"/>
    <property type="match status" value="1"/>
</dbReference>
<dbReference type="InterPro" id="IPR052837">
    <property type="entry name" value="Mitoribosomal_bS21"/>
</dbReference>
<evidence type="ECO:0000256" key="4">
    <source>
        <dbReference type="SAM" id="MobiDB-lite"/>
    </source>
</evidence>
<feature type="compositionally biased region" description="Low complexity" evidence="4">
    <location>
        <begin position="44"/>
        <end position="57"/>
    </location>
</feature>